<evidence type="ECO:0000259" key="5">
    <source>
        <dbReference type="PROSITE" id="PS01360"/>
    </source>
</evidence>
<keyword evidence="7" id="KW-1185">Reference proteome</keyword>
<evidence type="ECO:0000256" key="2">
    <source>
        <dbReference type="ARBA" id="ARBA00022771"/>
    </source>
</evidence>
<dbReference type="Proteomes" id="UP000799428">
    <property type="component" value="Unassembled WGS sequence"/>
</dbReference>
<dbReference type="Pfam" id="PF14441">
    <property type="entry name" value="OTT_1508_deam"/>
    <property type="match status" value="1"/>
</dbReference>
<feature type="compositionally biased region" description="Basic and acidic residues" evidence="4">
    <location>
        <begin position="885"/>
        <end position="896"/>
    </location>
</feature>
<evidence type="ECO:0000256" key="4">
    <source>
        <dbReference type="SAM" id="MobiDB-lite"/>
    </source>
</evidence>
<evidence type="ECO:0000256" key="3">
    <source>
        <dbReference type="ARBA" id="ARBA00022833"/>
    </source>
</evidence>
<feature type="domain" description="MYND-type" evidence="5">
    <location>
        <begin position="488"/>
        <end position="524"/>
    </location>
</feature>
<feature type="region of interest" description="Disordered" evidence="4">
    <location>
        <begin position="882"/>
        <end position="901"/>
    </location>
</feature>
<reference evidence="6" key="1">
    <citation type="journal article" date="2020" name="Stud. Mycol.">
        <title>101 Dothideomycetes genomes: a test case for predicting lifestyles and emergence of pathogens.</title>
        <authorList>
            <person name="Haridas S."/>
            <person name="Albert R."/>
            <person name="Binder M."/>
            <person name="Bloem J."/>
            <person name="Labutti K."/>
            <person name="Salamov A."/>
            <person name="Andreopoulos B."/>
            <person name="Baker S."/>
            <person name="Barry K."/>
            <person name="Bills G."/>
            <person name="Bluhm B."/>
            <person name="Cannon C."/>
            <person name="Castanera R."/>
            <person name="Culley D."/>
            <person name="Daum C."/>
            <person name="Ezra D."/>
            <person name="Gonzalez J."/>
            <person name="Henrissat B."/>
            <person name="Kuo A."/>
            <person name="Liang C."/>
            <person name="Lipzen A."/>
            <person name="Lutzoni F."/>
            <person name="Magnuson J."/>
            <person name="Mondo S."/>
            <person name="Nolan M."/>
            <person name="Ohm R."/>
            <person name="Pangilinan J."/>
            <person name="Park H.-J."/>
            <person name="Ramirez L."/>
            <person name="Alfaro M."/>
            <person name="Sun H."/>
            <person name="Tritt A."/>
            <person name="Yoshinaga Y."/>
            <person name="Zwiers L.-H."/>
            <person name="Turgeon B."/>
            <person name="Goodwin S."/>
            <person name="Spatafora J."/>
            <person name="Crous P."/>
            <person name="Grigoriev I."/>
        </authorList>
    </citation>
    <scope>NUCLEOTIDE SEQUENCE</scope>
    <source>
        <strain evidence="6">CBS 279.74</strain>
    </source>
</reference>
<name>A0A6G1K8D0_9PLEO</name>
<dbReference type="GO" id="GO:0008270">
    <property type="term" value="F:zinc ion binding"/>
    <property type="evidence" value="ECO:0007669"/>
    <property type="project" value="UniProtKB-KW"/>
</dbReference>
<feature type="compositionally biased region" description="Acidic residues" evidence="4">
    <location>
        <begin position="41"/>
        <end position="55"/>
    </location>
</feature>
<dbReference type="InterPro" id="IPR002893">
    <property type="entry name" value="Znf_MYND"/>
</dbReference>
<accession>A0A6G1K8D0</accession>
<dbReference type="EMBL" id="MU005771">
    <property type="protein sequence ID" value="KAF2709074.1"/>
    <property type="molecule type" value="Genomic_DNA"/>
</dbReference>
<keyword evidence="2" id="KW-0863">Zinc-finger</keyword>
<sequence length="921" mass="104276">MSDSFNWNYPGLSWSHFHSVANLLSVRDGGQAEPSSLSDTLLEEDWNPDGDEDGDASSMNTRLAHQISYSGHERLKRKFLDCLAEFAANKKGGEAVACSVMKEAEDNVVIWIARNAGFSGVDEAAFDTFGRLLGSLSCNNADRFETLLWEEMVLYHQYRIEHDYIPSLRASFKAYDPVCANNTSETSLAPDAVLSILRPLLFDDSTNGTSTLERHERLVTVLYDLRRTKSIEEVLHSSQRATSELKGLWLDICMVARLRVAFQAFKDVALTLPSFERVTIILVPRPPAPANPSQRPLTLKQTFGILQLELGPATTKAVLGQKCSVPKAEREFAKRQKQKPSIHAEVQMLMFLNTDESATSGLFPYFGCSKLSCFMCNRFIQSYGRFATRGCHGRLFKPWTVPAVDRLLPGQADRIARALISVQKKVEKKLKTSVEGHIRHERTSVIGGSSVLGGQQEESSQRQRTEDSSSPTRHAYVDLERDEIEADCDICMQPTTRRCNICNKGFFCSDPCQKKRSGSHLFTCSKRPLTSADYLWKSLAQDLMPSEEDVLEDFGFNNALSYTDKTCLLGVYRGLFLSEQFSVEEIHEWRVAGILADKIKEFFYRIPERSRGGYFPWLLKNLYVLEQPKTKDEAVKELVASLNDKARAYLDIEDRDKTARDLKPKAKGDSYILLAELLHQFSPNPVEENWYSFGFVTCRGHREETKLVDLYLLLLTEGDGNSFYESHNSRRGDVHPATFTQFWKAYEAKTLIQLMDSKGLNELRSELPFLEGFLSVPPSGLRPSVWDLKQFLEINDPGKYPPIRAVNVDYGFMNCRTFKDTCILMEIYGKILETANPLELHEACVTGKLFQFASGYLRMDEQWRSLMRNFYPLEKVAGPGLESKLGSELEPEPRSESEEDSETLLSLWPKLWGLVGGSVSY</sequence>
<feature type="region of interest" description="Disordered" evidence="4">
    <location>
        <begin position="447"/>
        <end position="474"/>
    </location>
</feature>
<dbReference type="OrthoDB" id="4851849at2759"/>
<gene>
    <name evidence="6" type="ORF">K504DRAFT_380044</name>
</gene>
<organism evidence="6 7">
    <name type="scientific">Pleomassaria siparia CBS 279.74</name>
    <dbReference type="NCBI Taxonomy" id="1314801"/>
    <lineage>
        <taxon>Eukaryota</taxon>
        <taxon>Fungi</taxon>
        <taxon>Dikarya</taxon>
        <taxon>Ascomycota</taxon>
        <taxon>Pezizomycotina</taxon>
        <taxon>Dothideomycetes</taxon>
        <taxon>Pleosporomycetidae</taxon>
        <taxon>Pleosporales</taxon>
        <taxon>Pleomassariaceae</taxon>
        <taxon>Pleomassaria</taxon>
    </lineage>
</organism>
<protein>
    <recommendedName>
        <fullName evidence="5">MYND-type domain-containing protein</fullName>
    </recommendedName>
</protein>
<dbReference type="SUPFAM" id="SSF144232">
    <property type="entry name" value="HIT/MYND zinc finger-like"/>
    <property type="match status" value="1"/>
</dbReference>
<evidence type="ECO:0000313" key="6">
    <source>
        <dbReference type="EMBL" id="KAF2709074.1"/>
    </source>
</evidence>
<dbReference type="PROSITE" id="PS01360">
    <property type="entry name" value="ZF_MYND_1"/>
    <property type="match status" value="1"/>
</dbReference>
<keyword evidence="1" id="KW-0479">Metal-binding</keyword>
<proteinExistence type="predicted"/>
<dbReference type="InterPro" id="IPR027796">
    <property type="entry name" value="OTT_1508_deam-like"/>
</dbReference>
<keyword evidence="3" id="KW-0862">Zinc</keyword>
<feature type="region of interest" description="Disordered" evidence="4">
    <location>
        <begin position="31"/>
        <end position="57"/>
    </location>
</feature>
<dbReference type="AlphaFoldDB" id="A0A6G1K8D0"/>
<dbReference type="Gene3D" id="6.10.140.2220">
    <property type="match status" value="1"/>
</dbReference>
<evidence type="ECO:0000256" key="1">
    <source>
        <dbReference type="ARBA" id="ARBA00022723"/>
    </source>
</evidence>
<evidence type="ECO:0000313" key="7">
    <source>
        <dbReference type="Proteomes" id="UP000799428"/>
    </source>
</evidence>